<dbReference type="EMBL" id="CP001340">
    <property type="protein sequence ID" value="AHI88586.1"/>
    <property type="molecule type" value="Genomic_DNA"/>
</dbReference>
<dbReference type="HOGENOM" id="CLU_164851_1_1_5"/>
<dbReference type="Proteomes" id="UP000001364">
    <property type="component" value="Chromosome"/>
</dbReference>
<proteinExistence type="predicted"/>
<gene>
    <name evidence="1" type="ordered locus">CCNA_03983</name>
</gene>
<dbReference type="KEGG" id="ccs:CCNA_03983"/>
<evidence type="ECO:0000313" key="2">
    <source>
        <dbReference type="Proteomes" id="UP000001364"/>
    </source>
</evidence>
<sequence>MSKGDKLLQAMMRNPAGDWRISDVEVVCRQYGLSCSPPTGGGSHYRVSHPKLFEILTIPARRPIKPIYIKQLVAYIERIVRPANDP</sequence>
<dbReference type="RefSeq" id="YP_009020555.1">
    <property type="nucleotide sequence ID" value="NC_011916.1"/>
</dbReference>
<accession>A0A0H3IXU9</accession>
<name>A0A0H3IXU9_CAUVN</name>
<dbReference type="AlphaFoldDB" id="A0A0H3IXU9"/>
<dbReference type="GeneID" id="18668937"/>
<organism evidence="1 2">
    <name type="scientific">Caulobacter vibrioides (strain NA1000 / CB15N)</name>
    <name type="common">Caulobacter crescentus</name>
    <dbReference type="NCBI Taxonomy" id="565050"/>
    <lineage>
        <taxon>Bacteria</taxon>
        <taxon>Pseudomonadati</taxon>
        <taxon>Pseudomonadota</taxon>
        <taxon>Alphaproteobacteria</taxon>
        <taxon>Caulobacterales</taxon>
        <taxon>Caulobacteraceae</taxon>
        <taxon>Caulobacter</taxon>
    </lineage>
</organism>
<reference evidence="1 2" key="1">
    <citation type="journal article" date="2010" name="J. Bacteriol.">
        <title>The genetic basis of laboratory adaptation in Caulobacter crescentus.</title>
        <authorList>
            <person name="Marks M.E."/>
            <person name="Castro-Rojas C.M."/>
            <person name="Teiling C."/>
            <person name="Du L."/>
            <person name="Kapatral V."/>
            <person name="Walunas T.L."/>
            <person name="Crosson S."/>
        </authorList>
    </citation>
    <scope>NUCLEOTIDE SEQUENCE [LARGE SCALE GENOMIC DNA]</scope>
    <source>
        <strain evidence="2">NA1000 / CB15N</strain>
    </source>
</reference>
<dbReference type="RefSeq" id="WP_024265861.1">
    <property type="nucleotide sequence ID" value="NC_011916.1"/>
</dbReference>
<keyword evidence="2" id="KW-1185">Reference proteome</keyword>
<dbReference type="OrthoDB" id="308644at2"/>
<protein>
    <submittedName>
        <fullName evidence="1">HicA-related toxin-antitoxin protein</fullName>
    </submittedName>
</protein>
<evidence type="ECO:0000313" key="1">
    <source>
        <dbReference type="EMBL" id="AHI88586.1"/>
    </source>
</evidence>